<dbReference type="AlphaFoldDB" id="A0AA86U7Y6"/>
<evidence type="ECO:0000313" key="4">
    <source>
        <dbReference type="EMBL" id="CAL6068345.1"/>
    </source>
</evidence>
<dbReference type="Gene3D" id="3.80.10.10">
    <property type="entry name" value="Ribonuclease Inhibitor"/>
    <property type="match status" value="4"/>
</dbReference>
<sequence length="977" mass="112865">MKMKPTLTDDTFYCIDSKSNLNDPYILRQSNFKINTVYFPSLHLVPVNITKLIASNCCLQSISSLWIFTKLDYLDISDNFIGSISDLQFLQNLQYLNMSNNRIIFPDPLATLKSLKTVITTGNKIQNFEPLSQNPNFDVEWISPQNDVELQDFRDYLGFGSIEQEAQELMEKTLELKKLSYFNSPMLLKYSQQVQNKTLLIRGDQDIQSLKFVDFMEVETLFVFECNNVSFAEVPANIKKLVVNRCRLESAYGFESMNRLEELSLRGNKLTELGTLTQIKTLKVLDVAQNNVKSLENIEQLQQLVELDASENAIESVEQLETMMQLQRVNLSSNKISSGQLLEDLTNLVQLNVAFNSLESIYFVRNMELLTHLDISFNKVQDIQILKNLLQLVDLRLDRNIIRTFTALENHPNKQLGWFTCQQNGQKEDRQINIIDNFLQNPGNQKCVIENEKQIQRIDFVDIIKPNELFISVCPNITFEHAAKIPTKLTVTKCGLSQITDIYQMNQITWLDLSFNKIRDISELAELVDLTHLNLESNDIYRIDDLAELKKLEFLNLTNNKIIFSYPIQKLKVSKLLIENNLIVDQAYENQGIPTLDDSKNYLGPNNTKQQVDELKILTDFSLNQVQMLRKYNNTVFNNTLNLKNDNNPQSFEFVKQMNVNTLSIENCQNIQYTFRETKLIRIQDNYIHSLSAPPANLVSLTINKCNISNVFRLAQMKQLKYLDLRSNSLISISPLKQLINLKQVLIDDNLILDLDILTNLPNYHSDWIQIQRIPKRTDIQTYLSDTNQNITIDEFKANLAKNIAKTEALIEQFPISYDKSMIKKYKNNVYDSKDSEYMNGQFGKALNIRNDINLRDLKFVEHLGVIQLQIIGCQNVQLYRVPTNLKLLMIKESNLKSIKGVERLTELNYLELINNNIVNVNGLRELNQLESLYLNGNSIVDFSAVKYLQSKGCCKMNCFTNNQKQPTQQEIEDAII</sequence>
<reference evidence="4 5" key="2">
    <citation type="submission" date="2024-07" db="EMBL/GenBank/DDBJ databases">
        <authorList>
            <person name="Akdeniz Z."/>
        </authorList>
    </citation>
    <scope>NUCLEOTIDE SEQUENCE [LARGE SCALE GENOMIC DNA]</scope>
</reference>
<dbReference type="SUPFAM" id="SSF52058">
    <property type="entry name" value="L domain-like"/>
    <property type="match status" value="3"/>
</dbReference>
<comment type="caution">
    <text evidence="3">The sequence shown here is derived from an EMBL/GenBank/DDBJ whole genome shotgun (WGS) entry which is preliminary data.</text>
</comment>
<dbReference type="InterPro" id="IPR025875">
    <property type="entry name" value="Leu-rich_rpt_4"/>
</dbReference>
<name>A0AA86U7Y6_9EUKA</name>
<dbReference type="EMBL" id="CAXDID020000272">
    <property type="protein sequence ID" value="CAL6068345.1"/>
    <property type="molecule type" value="Genomic_DNA"/>
</dbReference>
<dbReference type="PROSITE" id="PS51450">
    <property type="entry name" value="LRR"/>
    <property type="match status" value="12"/>
</dbReference>
<keyword evidence="5" id="KW-1185">Reference proteome</keyword>
<dbReference type="InterPro" id="IPR001611">
    <property type="entry name" value="Leu-rich_rpt"/>
</dbReference>
<dbReference type="SMART" id="SM00364">
    <property type="entry name" value="LRR_BAC"/>
    <property type="match status" value="8"/>
</dbReference>
<keyword evidence="1" id="KW-0433">Leucine-rich repeat</keyword>
<accession>A0AA86U7Y6</accession>
<dbReference type="Pfam" id="PF12799">
    <property type="entry name" value="LRR_4"/>
    <property type="match status" value="1"/>
</dbReference>
<dbReference type="PANTHER" id="PTHR46652">
    <property type="entry name" value="LEUCINE-RICH REPEAT AND IQ DOMAIN-CONTAINING PROTEIN 1-RELATED"/>
    <property type="match status" value="1"/>
</dbReference>
<reference evidence="3" key="1">
    <citation type="submission" date="2023-06" db="EMBL/GenBank/DDBJ databases">
        <authorList>
            <person name="Kurt Z."/>
        </authorList>
    </citation>
    <scope>NUCLEOTIDE SEQUENCE</scope>
</reference>
<dbReference type="PANTHER" id="PTHR46652:SF3">
    <property type="entry name" value="LEUCINE-RICH REPEAT-CONTAINING PROTEIN 9"/>
    <property type="match status" value="1"/>
</dbReference>
<proteinExistence type="predicted"/>
<protein>
    <submittedName>
        <fullName evidence="3">Leucine-rich repeat domain-containing protein</fullName>
    </submittedName>
    <submittedName>
        <fullName evidence="4">Leucine-rich_repeat domain-containing protein</fullName>
    </submittedName>
</protein>
<gene>
    <name evidence="3" type="ORF">HINF_LOCUS34245</name>
    <name evidence="4" type="ORF">HINF_LOCUS53457</name>
</gene>
<evidence type="ECO:0000313" key="3">
    <source>
        <dbReference type="EMBL" id="CAI9946600.1"/>
    </source>
</evidence>
<evidence type="ECO:0000256" key="1">
    <source>
        <dbReference type="ARBA" id="ARBA00022614"/>
    </source>
</evidence>
<dbReference type="EMBL" id="CATOUU010000763">
    <property type="protein sequence ID" value="CAI9946600.1"/>
    <property type="molecule type" value="Genomic_DNA"/>
</dbReference>
<dbReference type="SUPFAM" id="SSF52075">
    <property type="entry name" value="Outer arm dynein light chain 1"/>
    <property type="match status" value="1"/>
</dbReference>
<dbReference type="SMART" id="SM00369">
    <property type="entry name" value="LRR_TYP"/>
    <property type="match status" value="9"/>
</dbReference>
<dbReference type="InterPro" id="IPR032675">
    <property type="entry name" value="LRR_dom_sf"/>
</dbReference>
<evidence type="ECO:0000256" key="2">
    <source>
        <dbReference type="ARBA" id="ARBA00022737"/>
    </source>
</evidence>
<organism evidence="3">
    <name type="scientific">Hexamita inflata</name>
    <dbReference type="NCBI Taxonomy" id="28002"/>
    <lineage>
        <taxon>Eukaryota</taxon>
        <taxon>Metamonada</taxon>
        <taxon>Diplomonadida</taxon>
        <taxon>Hexamitidae</taxon>
        <taxon>Hexamitinae</taxon>
        <taxon>Hexamita</taxon>
    </lineage>
</organism>
<dbReference type="InterPro" id="IPR050836">
    <property type="entry name" value="SDS22/Internalin_LRR"/>
</dbReference>
<dbReference type="Proteomes" id="UP001642409">
    <property type="component" value="Unassembled WGS sequence"/>
</dbReference>
<dbReference type="SMART" id="SM00365">
    <property type="entry name" value="LRR_SD22"/>
    <property type="match status" value="12"/>
</dbReference>
<evidence type="ECO:0000313" key="5">
    <source>
        <dbReference type="Proteomes" id="UP001642409"/>
    </source>
</evidence>
<keyword evidence="2" id="KW-0677">Repeat</keyword>
<dbReference type="InterPro" id="IPR003591">
    <property type="entry name" value="Leu-rich_rpt_typical-subtyp"/>
</dbReference>